<evidence type="ECO:0000313" key="3">
    <source>
        <dbReference type="EMBL" id="CAK9026390.1"/>
    </source>
</evidence>
<dbReference type="InterPro" id="IPR041966">
    <property type="entry name" value="LOTUS-like"/>
</dbReference>
<comment type="caution">
    <text evidence="3">The sequence shown here is derived from an EMBL/GenBank/DDBJ whole genome shotgun (WGS) entry which is preliminary data.</text>
</comment>
<name>A0ABP0KJA1_9DINO</name>
<feature type="region of interest" description="Disordered" evidence="1">
    <location>
        <begin position="551"/>
        <end position="576"/>
    </location>
</feature>
<dbReference type="EMBL" id="CAXAMM010011536">
    <property type="protein sequence ID" value="CAK9026390.1"/>
    <property type="molecule type" value="Genomic_DNA"/>
</dbReference>
<organism evidence="3 4">
    <name type="scientific">Durusdinium trenchii</name>
    <dbReference type="NCBI Taxonomy" id="1381693"/>
    <lineage>
        <taxon>Eukaryota</taxon>
        <taxon>Sar</taxon>
        <taxon>Alveolata</taxon>
        <taxon>Dinophyceae</taxon>
        <taxon>Suessiales</taxon>
        <taxon>Symbiodiniaceae</taxon>
        <taxon>Durusdinium</taxon>
    </lineage>
</organism>
<accession>A0ABP0KJA1</accession>
<dbReference type="InterPro" id="IPR025605">
    <property type="entry name" value="OST-HTH/LOTUS_dom"/>
</dbReference>
<dbReference type="InterPro" id="IPR025677">
    <property type="entry name" value="OST-HTH-assoc_dom"/>
</dbReference>
<feature type="region of interest" description="Disordered" evidence="1">
    <location>
        <begin position="452"/>
        <end position="476"/>
    </location>
</feature>
<dbReference type="Gene3D" id="3.30.420.610">
    <property type="entry name" value="LOTUS domain-like"/>
    <property type="match status" value="1"/>
</dbReference>
<feature type="region of interest" description="Disordered" evidence="1">
    <location>
        <begin position="598"/>
        <end position="627"/>
    </location>
</feature>
<evidence type="ECO:0000259" key="2">
    <source>
        <dbReference type="PROSITE" id="PS51644"/>
    </source>
</evidence>
<feature type="compositionally biased region" description="Low complexity" evidence="1">
    <location>
        <begin position="606"/>
        <end position="619"/>
    </location>
</feature>
<dbReference type="Pfam" id="PF14418">
    <property type="entry name" value="OHA"/>
    <property type="match status" value="1"/>
</dbReference>
<proteinExistence type="predicted"/>
<feature type="domain" description="HTH OST-type" evidence="2">
    <location>
        <begin position="254"/>
        <end position="331"/>
    </location>
</feature>
<protein>
    <recommendedName>
        <fullName evidence="2">HTH OST-type domain-containing protein</fullName>
    </recommendedName>
</protein>
<dbReference type="Proteomes" id="UP001642464">
    <property type="component" value="Unassembled WGS sequence"/>
</dbReference>
<evidence type="ECO:0000313" key="4">
    <source>
        <dbReference type="Proteomes" id="UP001642464"/>
    </source>
</evidence>
<feature type="compositionally biased region" description="Polar residues" evidence="1">
    <location>
        <begin position="462"/>
        <end position="473"/>
    </location>
</feature>
<keyword evidence="4" id="KW-1185">Reference proteome</keyword>
<dbReference type="PROSITE" id="PS51644">
    <property type="entry name" value="HTH_OST"/>
    <property type="match status" value="1"/>
</dbReference>
<gene>
    <name evidence="3" type="ORF">SCF082_LOCUS17482</name>
</gene>
<reference evidence="3 4" key="1">
    <citation type="submission" date="2024-02" db="EMBL/GenBank/DDBJ databases">
        <authorList>
            <person name="Chen Y."/>
            <person name="Shah S."/>
            <person name="Dougan E. K."/>
            <person name="Thang M."/>
            <person name="Chan C."/>
        </authorList>
    </citation>
    <scope>NUCLEOTIDE SEQUENCE [LARGE SCALE GENOMIC DNA]</scope>
</reference>
<evidence type="ECO:0000256" key="1">
    <source>
        <dbReference type="SAM" id="MobiDB-lite"/>
    </source>
</evidence>
<sequence>MCDMSYSRAWPTTCGTPSVPAAGHSQMQMGQNVQAQNVQPVMCQPVQPWRQNKESQPYNVLDMHEVTNAVESLYMDELKPYGRILRKRLAERAASMGFTNLDVDIKRLKSVCDTCPWIYVQAEEGGDWSALLCSRSMSSFVDVYSPQDFYPQKMWQAAEMYFESLDDAHMVLPGGRYSCAQALVSRGLDFLKGRSLGQVCHIVQLAISQKKLLGYLNGAVVPYKRSQSMIKERCAEKQRPCTNTTRSSGSDLADWEKVKNGLKEILLGLAPTASTIPLSNVKRLFRSRYHTELSETALGHSKLSELLQDPRLKDICHVRLQGHGYVVGPSPACQPNQAHLKAPQSNPNQHFQYHTHQQPLMQVPVAPAPVQGRMTNVSHVPHSNFGLQPHLSVAAAGAAAASTTIAAACRAADPQPSYQSKQFYTGPQPTNDRPTLRDRARFVQPLSMEDVEAEAPSRAVQPHQSWRPSSPTRSLRDRWESSHQIGLVADEAPNHVPGMVPESTPHPLMPPTPDTPGFPKWPMLTPNQMDGMGISVQNTFLNYNIPATPCQGRSQSLPRNALRTGDEPDLSKSEGVGGVAPANRLIAAAHAAVADPMPGQKAPMAGYTQSYSSSSSGPNGPQGGPGNHWEIRLADLL</sequence>